<organism evidence="1">
    <name type="scientific">marine sediment metagenome</name>
    <dbReference type="NCBI Taxonomy" id="412755"/>
    <lineage>
        <taxon>unclassified sequences</taxon>
        <taxon>metagenomes</taxon>
        <taxon>ecological metagenomes</taxon>
    </lineage>
</organism>
<name>A0A0F9B0K6_9ZZZZ</name>
<gene>
    <name evidence="1" type="ORF">LCGC14_2785670</name>
</gene>
<reference evidence="1" key="1">
    <citation type="journal article" date="2015" name="Nature">
        <title>Complex archaea that bridge the gap between prokaryotes and eukaryotes.</title>
        <authorList>
            <person name="Spang A."/>
            <person name="Saw J.H."/>
            <person name="Jorgensen S.L."/>
            <person name="Zaremba-Niedzwiedzka K."/>
            <person name="Martijn J."/>
            <person name="Lind A.E."/>
            <person name="van Eijk R."/>
            <person name="Schleper C."/>
            <person name="Guy L."/>
            <person name="Ettema T.J."/>
        </authorList>
    </citation>
    <scope>NUCLEOTIDE SEQUENCE</scope>
</reference>
<proteinExistence type="predicted"/>
<evidence type="ECO:0000313" key="1">
    <source>
        <dbReference type="EMBL" id="KKK84209.1"/>
    </source>
</evidence>
<protein>
    <recommendedName>
        <fullName evidence="2">Peptidase M15C domain-containing protein</fullName>
    </recommendedName>
</protein>
<comment type="caution">
    <text evidence="1">The sequence shown here is derived from an EMBL/GenBank/DDBJ whole genome shotgun (WGS) entry which is preliminary data.</text>
</comment>
<dbReference type="AlphaFoldDB" id="A0A0F9B0K6"/>
<sequence>MWPDNLYELDPEKAAKMLGRFYLLSGIVIGVSSQLYNQGIISTRIRWGGDWDGDGDILDQTFDDLTHFERMDI</sequence>
<evidence type="ECO:0008006" key="2">
    <source>
        <dbReference type="Google" id="ProtNLM"/>
    </source>
</evidence>
<dbReference type="EMBL" id="LAZR01051879">
    <property type="protein sequence ID" value="KKK84209.1"/>
    <property type="molecule type" value="Genomic_DNA"/>
</dbReference>
<accession>A0A0F9B0K6</accession>